<dbReference type="Gene3D" id="3.60.110.10">
    <property type="entry name" value="Carbon-nitrogen hydrolase"/>
    <property type="match status" value="1"/>
</dbReference>
<keyword evidence="6" id="KW-1185">Reference proteome</keyword>
<dbReference type="EMBL" id="JACBZA010000001">
    <property type="protein sequence ID" value="NYH86691.1"/>
    <property type="molecule type" value="Genomic_DNA"/>
</dbReference>
<dbReference type="SUPFAM" id="SSF56317">
    <property type="entry name" value="Carbon-nitrogen hydrolase"/>
    <property type="match status" value="1"/>
</dbReference>
<evidence type="ECO:0000313" key="4">
    <source>
        <dbReference type="EMBL" id="SFG79307.1"/>
    </source>
</evidence>
<dbReference type="Proteomes" id="UP000533017">
    <property type="component" value="Unassembled WGS sequence"/>
</dbReference>
<dbReference type="RefSeq" id="WP_092884109.1">
    <property type="nucleotide sequence ID" value="NZ_FOOI01000008.1"/>
</dbReference>
<keyword evidence="4" id="KW-0378">Hydrolase</keyword>
<evidence type="ECO:0000313" key="3">
    <source>
        <dbReference type="EMBL" id="NYH86691.1"/>
    </source>
</evidence>
<accession>A0A1I2UU75</accession>
<reference evidence="4 5" key="1">
    <citation type="submission" date="2016-10" db="EMBL/GenBank/DDBJ databases">
        <authorList>
            <person name="de Groot N.N."/>
        </authorList>
    </citation>
    <scope>NUCLEOTIDE SEQUENCE [LARGE SCALE GENOMIC DNA]</scope>
    <source>
        <strain evidence="4 5">CPCC 202808</strain>
    </source>
</reference>
<dbReference type="InterPro" id="IPR003010">
    <property type="entry name" value="C-N_Hydrolase"/>
</dbReference>
<evidence type="ECO:0000313" key="5">
    <source>
        <dbReference type="Proteomes" id="UP000199052"/>
    </source>
</evidence>
<dbReference type="PANTHER" id="PTHR23088:SF27">
    <property type="entry name" value="DEAMINATED GLUTATHIONE AMIDASE"/>
    <property type="match status" value="1"/>
</dbReference>
<reference evidence="3 6" key="2">
    <citation type="submission" date="2020-07" db="EMBL/GenBank/DDBJ databases">
        <title>Sequencing the genomes of 1000 actinobacteria strains.</title>
        <authorList>
            <person name="Klenk H.-P."/>
        </authorList>
    </citation>
    <scope>NUCLEOTIDE SEQUENCE [LARGE SCALE GENOMIC DNA]</scope>
    <source>
        <strain evidence="3 6">DSM 45117</strain>
    </source>
</reference>
<dbReference type="CDD" id="cd07581">
    <property type="entry name" value="nitrilase_3"/>
    <property type="match status" value="1"/>
</dbReference>
<dbReference type="GO" id="GO:0016787">
    <property type="term" value="F:hydrolase activity"/>
    <property type="evidence" value="ECO:0007669"/>
    <property type="project" value="UniProtKB-KW"/>
</dbReference>
<sequence>MRIALLQFSATLDKERNLAEIGRLARSVSGDRAAERPAVVVCPEASMCDFGPADTVLAEYAEPLDGPFVRGLADLAAELGAVIVAGMFERVADDPGRAYNTLVVVRPDGSLAATYRKIHLYDAFGYRESDRLVAGEPEPVTVPVGDHRLGLLTCYDLRFPEFARALVDAGADVLVVPAAWMHGPLKEDHWVTLARARAIENTSYVAASGQCGPAYSGHSMLVDPMGVVVTSLGEQVGVAAGDVDAERLAQARTRNPTLRHRKFTVSPQK</sequence>
<dbReference type="Proteomes" id="UP000199052">
    <property type="component" value="Unassembled WGS sequence"/>
</dbReference>
<dbReference type="PROSITE" id="PS01227">
    <property type="entry name" value="UPF0012"/>
    <property type="match status" value="1"/>
</dbReference>
<gene>
    <name evidence="3" type="ORF">FHR37_005542</name>
    <name evidence="4" type="ORF">SAMN05421678_108277</name>
</gene>
<feature type="domain" description="CN hydrolase" evidence="2">
    <location>
        <begin position="1"/>
        <end position="245"/>
    </location>
</feature>
<dbReference type="STRING" id="504797.SAMN05421678_108277"/>
<organism evidence="4 5">
    <name type="scientific">Actinopolymorpha cephalotaxi</name>
    <dbReference type="NCBI Taxonomy" id="504797"/>
    <lineage>
        <taxon>Bacteria</taxon>
        <taxon>Bacillati</taxon>
        <taxon>Actinomycetota</taxon>
        <taxon>Actinomycetes</taxon>
        <taxon>Propionibacteriales</taxon>
        <taxon>Actinopolymorphaceae</taxon>
        <taxon>Actinopolymorpha</taxon>
    </lineage>
</organism>
<proteinExistence type="inferred from homology"/>
<comment type="similarity">
    <text evidence="1">Belongs to the carbon-nitrogen hydrolase superfamily. NIT1/NIT2 family.</text>
</comment>
<protein>
    <submittedName>
        <fullName evidence="3 4">Amidohydrolase</fullName>
    </submittedName>
</protein>
<dbReference type="InterPro" id="IPR001110">
    <property type="entry name" value="UPF0012_CS"/>
</dbReference>
<dbReference type="OrthoDB" id="9811121at2"/>
<dbReference type="EMBL" id="FOOI01000008">
    <property type="protein sequence ID" value="SFG79307.1"/>
    <property type="molecule type" value="Genomic_DNA"/>
</dbReference>
<dbReference type="PROSITE" id="PS50263">
    <property type="entry name" value="CN_HYDROLASE"/>
    <property type="match status" value="1"/>
</dbReference>
<dbReference type="Pfam" id="PF00795">
    <property type="entry name" value="CN_hydrolase"/>
    <property type="match status" value="1"/>
</dbReference>
<dbReference type="AlphaFoldDB" id="A0A1I2UU75"/>
<dbReference type="InterPro" id="IPR036526">
    <property type="entry name" value="C-N_Hydrolase_sf"/>
</dbReference>
<evidence type="ECO:0000259" key="2">
    <source>
        <dbReference type="PROSITE" id="PS50263"/>
    </source>
</evidence>
<evidence type="ECO:0000256" key="1">
    <source>
        <dbReference type="ARBA" id="ARBA00010613"/>
    </source>
</evidence>
<evidence type="ECO:0000313" key="6">
    <source>
        <dbReference type="Proteomes" id="UP000533017"/>
    </source>
</evidence>
<dbReference type="PANTHER" id="PTHR23088">
    <property type="entry name" value="NITRILASE-RELATED"/>
    <property type="match status" value="1"/>
</dbReference>
<name>A0A1I2UU75_9ACTN</name>